<dbReference type="EMBL" id="CP060716">
    <property type="protein sequence ID" value="QNN63143.1"/>
    <property type="molecule type" value="Genomic_DNA"/>
</dbReference>
<evidence type="ECO:0000313" key="8">
    <source>
        <dbReference type="EMBL" id="QNN63143.1"/>
    </source>
</evidence>
<keyword evidence="4" id="KW-0472">Membrane</keyword>
<sequence length="303" mass="31950">MSVKKRGILAASVAALALTVTALTGCASDANTGADEGDSAGPVRIGVVPGGQPYWDVFVEEAANEGIEVEIVDFAEYPIPNPALTEGELDLNQFQHIIYLANYNVDADEDLVAIGSTVVYPMNVFSDKYDDLADIPEGGVVAIPNDESNRARALLVLQKLGLIELKDGGSATSSPDDIIADKSKVTVTEVAADIIPVSLPDVDAGVINNDYVEPAGLDFADSLGADSADDPAVAPYTNIFAARSEDADNETYLKLVDIYQNNEKVQAAVKDYVGDGAVLLQTPREELAAILAQAEEDYRASKG</sequence>
<name>A0A7G9S5L8_9MICO</name>
<keyword evidence="5" id="KW-0564">Palmitate</keyword>
<keyword evidence="9" id="KW-1185">Reference proteome</keyword>
<accession>A0A7G9S5L8</accession>
<evidence type="ECO:0000256" key="6">
    <source>
        <dbReference type="ARBA" id="ARBA00023288"/>
    </source>
</evidence>
<comment type="subcellular location">
    <subcellularLocation>
        <location evidence="1">Membrane</location>
        <topology evidence="1">Lipid-anchor</topology>
    </subcellularLocation>
</comment>
<dbReference type="PROSITE" id="PS51257">
    <property type="entry name" value="PROKAR_LIPOPROTEIN"/>
    <property type="match status" value="1"/>
</dbReference>
<keyword evidence="6" id="KW-0449">Lipoprotein</keyword>
<dbReference type="Pfam" id="PF03180">
    <property type="entry name" value="Lipoprotein_9"/>
    <property type="match status" value="1"/>
</dbReference>
<evidence type="ECO:0000256" key="2">
    <source>
        <dbReference type="ARBA" id="ARBA00008973"/>
    </source>
</evidence>
<dbReference type="SUPFAM" id="SSF53850">
    <property type="entry name" value="Periplasmic binding protein-like II"/>
    <property type="match status" value="1"/>
</dbReference>
<dbReference type="Gene3D" id="3.40.190.10">
    <property type="entry name" value="Periplasmic binding protein-like II"/>
    <property type="match status" value="2"/>
</dbReference>
<comment type="similarity">
    <text evidence="2">Belongs to the NlpA lipoprotein family.</text>
</comment>
<reference evidence="8 9" key="1">
    <citation type="submission" date="2020-08" db="EMBL/GenBank/DDBJ databases">
        <title>Genome sequence of Leucobacter denitrificans KACC 14055T.</title>
        <authorList>
            <person name="Hyun D.-W."/>
            <person name="Bae J.-W."/>
        </authorList>
    </citation>
    <scope>NUCLEOTIDE SEQUENCE [LARGE SCALE GENOMIC DNA]</scope>
    <source>
        <strain evidence="8 9">KACC 14055</strain>
    </source>
</reference>
<dbReference type="RefSeq" id="WP_187555610.1">
    <property type="nucleotide sequence ID" value="NZ_CP060716.1"/>
</dbReference>
<dbReference type="PANTHER" id="PTHR30429">
    <property type="entry name" value="D-METHIONINE-BINDING LIPOPROTEIN METQ"/>
    <property type="match status" value="1"/>
</dbReference>
<dbReference type="PANTHER" id="PTHR30429:SF3">
    <property type="entry name" value="LIPOPROTEIN"/>
    <property type="match status" value="1"/>
</dbReference>
<gene>
    <name evidence="8" type="ORF">H9L06_01885</name>
</gene>
<evidence type="ECO:0000256" key="1">
    <source>
        <dbReference type="ARBA" id="ARBA00004635"/>
    </source>
</evidence>
<feature type="signal peptide" evidence="7">
    <location>
        <begin position="1"/>
        <end position="22"/>
    </location>
</feature>
<dbReference type="AlphaFoldDB" id="A0A7G9S5L8"/>
<protein>
    <submittedName>
        <fullName evidence="8">Methionine ABC transporter substrate-binding protein</fullName>
    </submittedName>
</protein>
<keyword evidence="3 7" id="KW-0732">Signal</keyword>
<evidence type="ECO:0000256" key="7">
    <source>
        <dbReference type="SAM" id="SignalP"/>
    </source>
</evidence>
<proteinExistence type="inferred from homology"/>
<dbReference type="Proteomes" id="UP000515934">
    <property type="component" value="Chromosome"/>
</dbReference>
<dbReference type="InterPro" id="IPR004872">
    <property type="entry name" value="Lipoprotein_NlpA"/>
</dbReference>
<evidence type="ECO:0000256" key="3">
    <source>
        <dbReference type="ARBA" id="ARBA00022729"/>
    </source>
</evidence>
<dbReference type="GO" id="GO:0016020">
    <property type="term" value="C:membrane"/>
    <property type="evidence" value="ECO:0007669"/>
    <property type="project" value="UniProtKB-SubCell"/>
</dbReference>
<organism evidence="8 9">
    <name type="scientific">Leucobacter denitrificans</name>
    <dbReference type="NCBI Taxonomy" id="683042"/>
    <lineage>
        <taxon>Bacteria</taxon>
        <taxon>Bacillati</taxon>
        <taxon>Actinomycetota</taxon>
        <taxon>Actinomycetes</taxon>
        <taxon>Micrococcales</taxon>
        <taxon>Microbacteriaceae</taxon>
        <taxon>Leucobacter</taxon>
    </lineage>
</organism>
<evidence type="ECO:0000256" key="4">
    <source>
        <dbReference type="ARBA" id="ARBA00023136"/>
    </source>
</evidence>
<feature type="chain" id="PRO_5039278640" evidence="7">
    <location>
        <begin position="23"/>
        <end position="303"/>
    </location>
</feature>
<dbReference type="KEGG" id="ldn:H9L06_01885"/>
<evidence type="ECO:0000313" key="9">
    <source>
        <dbReference type="Proteomes" id="UP000515934"/>
    </source>
</evidence>
<evidence type="ECO:0000256" key="5">
    <source>
        <dbReference type="ARBA" id="ARBA00023139"/>
    </source>
</evidence>